<dbReference type="AlphaFoldDB" id="A0A8K0CRJ4"/>
<dbReference type="InterPro" id="IPR018499">
    <property type="entry name" value="Tetraspanin/Peripherin"/>
</dbReference>
<dbReference type="Gene3D" id="1.10.1450.10">
    <property type="entry name" value="Tetraspanin"/>
    <property type="match status" value="1"/>
</dbReference>
<organism evidence="6 7">
    <name type="scientific">Ignelater luminosus</name>
    <name type="common">Cucubano</name>
    <name type="synonym">Pyrophorus luminosus</name>
    <dbReference type="NCBI Taxonomy" id="2038154"/>
    <lineage>
        <taxon>Eukaryota</taxon>
        <taxon>Metazoa</taxon>
        <taxon>Ecdysozoa</taxon>
        <taxon>Arthropoda</taxon>
        <taxon>Hexapoda</taxon>
        <taxon>Insecta</taxon>
        <taxon>Pterygota</taxon>
        <taxon>Neoptera</taxon>
        <taxon>Endopterygota</taxon>
        <taxon>Coleoptera</taxon>
        <taxon>Polyphaga</taxon>
        <taxon>Elateriformia</taxon>
        <taxon>Elateroidea</taxon>
        <taxon>Elateridae</taxon>
        <taxon>Agrypninae</taxon>
        <taxon>Pyrophorini</taxon>
        <taxon>Ignelater</taxon>
    </lineage>
</organism>
<evidence type="ECO:0000256" key="4">
    <source>
        <dbReference type="ARBA" id="ARBA00023136"/>
    </source>
</evidence>
<comment type="subcellular location">
    <subcellularLocation>
        <location evidence="1">Membrane</location>
        <topology evidence="1">Multi-pass membrane protein</topology>
    </subcellularLocation>
</comment>
<evidence type="ECO:0000256" key="5">
    <source>
        <dbReference type="SAM" id="Phobius"/>
    </source>
</evidence>
<dbReference type="InterPro" id="IPR008952">
    <property type="entry name" value="Tetraspanin_EC2_sf"/>
</dbReference>
<name>A0A8K0CRJ4_IGNLU</name>
<evidence type="ECO:0000256" key="1">
    <source>
        <dbReference type="ARBA" id="ARBA00004141"/>
    </source>
</evidence>
<evidence type="ECO:0000256" key="2">
    <source>
        <dbReference type="ARBA" id="ARBA00022692"/>
    </source>
</evidence>
<dbReference type="SUPFAM" id="SSF48652">
    <property type="entry name" value="Tetraspanin"/>
    <property type="match status" value="1"/>
</dbReference>
<evidence type="ECO:0000256" key="3">
    <source>
        <dbReference type="ARBA" id="ARBA00022989"/>
    </source>
</evidence>
<dbReference type="EMBL" id="VTPC01053903">
    <property type="protein sequence ID" value="KAF2890376.1"/>
    <property type="molecule type" value="Genomic_DNA"/>
</dbReference>
<dbReference type="Proteomes" id="UP000801492">
    <property type="component" value="Unassembled WGS sequence"/>
</dbReference>
<proteinExistence type="predicted"/>
<evidence type="ECO:0000313" key="7">
    <source>
        <dbReference type="Proteomes" id="UP000801492"/>
    </source>
</evidence>
<dbReference type="GO" id="GO:0016020">
    <property type="term" value="C:membrane"/>
    <property type="evidence" value="ECO:0007669"/>
    <property type="project" value="UniProtKB-SubCell"/>
</dbReference>
<gene>
    <name evidence="6" type="ORF">ILUMI_15797</name>
</gene>
<protein>
    <submittedName>
        <fullName evidence="6">Uncharacterized protein</fullName>
    </submittedName>
</protein>
<sequence>EHIKKYNEKDSEIVTAVDDLQTFLEYCGVEGPDDWKNITGSNALRSCCPKKPRACPIETKAYYSGCLSKLFDFIEYSIRIIAIILLLIATIEVADAILPVCSAVLIRHVRSGTSESKVKDDCLWFFAIAHTKAAEKEKNGLGVIFVDSGSMNSLRRQRMLMMCLSVFEMALHAHVYSCVKPAISKYQYGFLPKKSTVTSLLTSADKIAESAQNKSQIDVIYLDAGKAFNK</sequence>
<comment type="caution">
    <text evidence="6">The sequence shown here is derived from an EMBL/GenBank/DDBJ whole genome shotgun (WGS) entry which is preliminary data.</text>
</comment>
<keyword evidence="7" id="KW-1185">Reference proteome</keyword>
<dbReference type="Pfam" id="PF00335">
    <property type="entry name" value="Tetraspanin"/>
    <property type="match status" value="1"/>
</dbReference>
<keyword evidence="3 5" id="KW-1133">Transmembrane helix</keyword>
<accession>A0A8K0CRJ4</accession>
<dbReference type="CDD" id="cd03127">
    <property type="entry name" value="tetraspanin_LEL"/>
    <property type="match status" value="1"/>
</dbReference>
<keyword evidence="2 5" id="KW-0812">Transmembrane</keyword>
<keyword evidence="4 5" id="KW-0472">Membrane</keyword>
<feature type="transmembrane region" description="Helical" evidence="5">
    <location>
        <begin position="80"/>
        <end position="106"/>
    </location>
</feature>
<reference evidence="6" key="1">
    <citation type="submission" date="2019-08" db="EMBL/GenBank/DDBJ databases">
        <title>The genome of the North American firefly Photinus pyralis.</title>
        <authorList>
            <consortium name="Photinus pyralis genome working group"/>
            <person name="Fallon T.R."/>
            <person name="Sander Lower S.E."/>
            <person name="Weng J.-K."/>
        </authorList>
    </citation>
    <scope>NUCLEOTIDE SEQUENCE</scope>
    <source>
        <strain evidence="6">TRF0915ILg1</strain>
        <tissue evidence="6">Whole body</tissue>
    </source>
</reference>
<dbReference type="OrthoDB" id="426210at2759"/>
<evidence type="ECO:0000313" key="6">
    <source>
        <dbReference type="EMBL" id="KAF2890376.1"/>
    </source>
</evidence>
<feature type="non-terminal residue" evidence="6">
    <location>
        <position position="230"/>
    </location>
</feature>
<feature type="non-terminal residue" evidence="6">
    <location>
        <position position="1"/>
    </location>
</feature>